<gene>
    <name evidence="2" type="ORF">MNBD_ALPHA08-1694</name>
</gene>
<dbReference type="InterPro" id="IPR036868">
    <property type="entry name" value="TusA-like_sf"/>
</dbReference>
<dbReference type="InterPro" id="IPR018720">
    <property type="entry name" value="DUF2249"/>
</dbReference>
<sequence length="84" mass="9796">MGDVLGRHWRESDGYHIDVSGLSPPEPMVAIIELIERPRMEGPVIVYHNREPVHLYPELIERGWQHEVISSSPGKIRLKLTRYR</sequence>
<dbReference type="EMBL" id="UOEC01000069">
    <property type="protein sequence ID" value="VAV89892.1"/>
    <property type="molecule type" value="Genomic_DNA"/>
</dbReference>
<dbReference type="Pfam" id="PF10006">
    <property type="entry name" value="DUF2249"/>
    <property type="match status" value="1"/>
</dbReference>
<dbReference type="SUPFAM" id="SSF64307">
    <property type="entry name" value="SirA-like"/>
    <property type="match status" value="1"/>
</dbReference>
<protein>
    <recommendedName>
        <fullName evidence="1">DUF2249 domain-containing protein</fullName>
    </recommendedName>
</protein>
<proteinExistence type="predicted"/>
<feature type="domain" description="DUF2249" evidence="1">
    <location>
        <begin position="17"/>
        <end position="82"/>
    </location>
</feature>
<dbReference type="AlphaFoldDB" id="A0A3B0RCL7"/>
<accession>A0A3B0RCL7</accession>
<evidence type="ECO:0000259" key="1">
    <source>
        <dbReference type="Pfam" id="PF10006"/>
    </source>
</evidence>
<name>A0A3B0RCL7_9ZZZZ</name>
<reference evidence="2" key="1">
    <citation type="submission" date="2018-06" db="EMBL/GenBank/DDBJ databases">
        <authorList>
            <person name="Zhirakovskaya E."/>
        </authorList>
    </citation>
    <scope>NUCLEOTIDE SEQUENCE</scope>
</reference>
<evidence type="ECO:0000313" key="2">
    <source>
        <dbReference type="EMBL" id="VAV89892.1"/>
    </source>
</evidence>
<organism evidence="2">
    <name type="scientific">hydrothermal vent metagenome</name>
    <dbReference type="NCBI Taxonomy" id="652676"/>
    <lineage>
        <taxon>unclassified sequences</taxon>
        <taxon>metagenomes</taxon>
        <taxon>ecological metagenomes</taxon>
    </lineage>
</organism>